<keyword evidence="1 3" id="KW-0728">SH3 domain</keyword>
<dbReference type="Ensembl" id="ENSMALT00000028068.1">
    <property type="protein sequence ID" value="ENSMALP00000027562.1"/>
    <property type="gene ID" value="ENSMALG00000019127.1"/>
</dbReference>
<sequence length="572" mass="64127">MEDSVDVKALRARFINKDSPSDTSNRGSSSPKPPHPGFGRAILPVTENLLAQHRLSPTVPHLMAYPGLMKLPKAEPMAASIPSRPAAIPRPPPNPGIRALAQPSDASKVKQTGEMLQSMMLRHQRPTGTRPVLTPVPTPGSAPIQTPAPAPTSTPHPRQQQHRQRSTGEVSPLRRPLPPEGRPPIKPKRPPIVNLEPFMRFNQVPALPVPRRSNVDSSGSGCRKMSLPGAISPPKPPQRSNKPSRLPRQVTSVDTEDHQDTYDDIGSFEKNGSWSDNSSQCIEDDDDDVYEYIDEDQVEVSPVKMKINKKEAKKQREQDKKEQMERQKKENELRKNFQLEGEVEVIHTARVRHDWNGGGRLELSVRQGESVEILRVNNNPGGKWLVRSLKGSYGYISNACVDIDYEAVKRKVLQPRVTDTSPLPPPPPDPPKMLNLNSNNRDSMPQDDDDYDDVQTIIEDFPPPPPEINIDPKMEKELRKKFKYEGPLRSLHTMMVDPNAIIKKPSGKDLRVCPGEVLDIIQLTSKKKALCRNQLGKYGYVSRSLLLQMEGDIYDDVDYPDVYDNDSSHTDY</sequence>
<dbReference type="PANTHER" id="PTHR16830:SF19">
    <property type="entry name" value="FYN-BINDING PROTEIN-LIKE-RELATED"/>
    <property type="match status" value="1"/>
</dbReference>
<proteinExistence type="predicted"/>
<evidence type="ECO:0000256" key="2">
    <source>
        <dbReference type="ARBA" id="ARBA00022553"/>
    </source>
</evidence>
<dbReference type="Proteomes" id="UP000261600">
    <property type="component" value="Unplaced"/>
</dbReference>
<protein>
    <recommendedName>
        <fullName evidence="5">SH3 domain-containing protein</fullName>
    </recommendedName>
</protein>
<dbReference type="AlphaFoldDB" id="A0A3Q3R6C1"/>
<organism evidence="6 7">
    <name type="scientific">Monopterus albus</name>
    <name type="common">Swamp eel</name>
    <dbReference type="NCBI Taxonomy" id="43700"/>
    <lineage>
        <taxon>Eukaryota</taxon>
        <taxon>Metazoa</taxon>
        <taxon>Chordata</taxon>
        <taxon>Craniata</taxon>
        <taxon>Vertebrata</taxon>
        <taxon>Euteleostomi</taxon>
        <taxon>Actinopterygii</taxon>
        <taxon>Neopterygii</taxon>
        <taxon>Teleostei</taxon>
        <taxon>Neoteleostei</taxon>
        <taxon>Acanthomorphata</taxon>
        <taxon>Anabantaria</taxon>
        <taxon>Synbranchiformes</taxon>
        <taxon>Synbranchidae</taxon>
        <taxon>Monopterus</taxon>
    </lineage>
</organism>
<dbReference type="InterPro" id="IPR001452">
    <property type="entry name" value="SH3_domain"/>
</dbReference>
<evidence type="ECO:0000256" key="3">
    <source>
        <dbReference type="PROSITE-ProRule" id="PRU00192"/>
    </source>
</evidence>
<feature type="compositionally biased region" description="Polar residues" evidence="4">
    <location>
        <begin position="238"/>
        <end position="253"/>
    </location>
</feature>
<dbReference type="KEGG" id="malb:109966841"/>
<name>A0A3Q3R6C1_MONAL</name>
<feature type="domain" description="SH3" evidence="5">
    <location>
        <begin position="344"/>
        <end position="406"/>
    </location>
</feature>
<dbReference type="InterPro" id="IPR036028">
    <property type="entry name" value="SH3-like_dom_sf"/>
</dbReference>
<feature type="compositionally biased region" description="Pro residues" evidence="4">
    <location>
        <begin position="134"/>
        <end position="154"/>
    </location>
</feature>
<dbReference type="GO" id="GO:0050852">
    <property type="term" value="P:T cell receptor signaling pathway"/>
    <property type="evidence" value="ECO:0007669"/>
    <property type="project" value="TreeGrafter"/>
</dbReference>
<feature type="compositionally biased region" description="Polar residues" evidence="4">
    <location>
        <begin position="270"/>
        <end position="281"/>
    </location>
</feature>
<dbReference type="InterPro" id="IPR029294">
    <property type="entry name" value="hSH3"/>
</dbReference>
<keyword evidence="7" id="KW-1185">Reference proteome</keyword>
<evidence type="ECO:0000256" key="1">
    <source>
        <dbReference type="ARBA" id="ARBA00022443"/>
    </source>
</evidence>
<dbReference type="PROSITE" id="PS50002">
    <property type="entry name" value="SH3"/>
    <property type="match status" value="1"/>
</dbReference>
<keyword evidence="2" id="KW-0597">Phosphoprotein</keyword>
<feature type="compositionally biased region" description="Pro residues" evidence="4">
    <location>
        <begin position="175"/>
        <end position="184"/>
    </location>
</feature>
<accession>A0A3Q3R6C1</accession>
<feature type="region of interest" description="Disordered" evidence="4">
    <location>
        <begin position="1"/>
        <end position="41"/>
    </location>
</feature>
<feature type="region of interest" description="Disordered" evidence="4">
    <location>
        <begin position="416"/>
        <end position="448"/>
    </location>
</feature>
<feature type="compositionally biased region" description="Basic and acidic residues" evidence="4">
    <location>
        <begin position="308"/>
        <end position="334"/>
    </location>
</feature>
<dbReference type="STRING" id="43700.ENSMALP00000027562"/>
<reference evidence="6" key="1">
    <citation type="submission" date="2025-08" db="UniProtKB">
        <authorList>
            <consortium name="Ensembl"/>
        </authorList>
    </citation>
    <scope>IDENTIFICATION</scope>
</reference>
<evidence type="ECO:0000259" key="5">
    <source>
        <dbReference type="PROSITE" id="PS50002"/>
    </source>
</evidence>
<feature type="region of interest" description="Disordered" evidence="4">
    <location>
        <begin position="307"/>
        <end position="334"/>
    </location>
</feature>
<evidence type="ECO:0000313" key="7">
    <source>
        <dbReference type="Proteomes" id="UP000261600"/>
    </source>
</evidence>
<dbReference type="SUPFAM" id="SSF50044">
    <property type="entry name" value="SH3-domain"/>
    <property type="match status" value="2"/>
</dbReference>
<dbReference type="InterPro" id="IPR043443">
    <property type="entry name" value="FYB1/2-like"/>
</dbReference>
<feature type="compositionally biased region" description="Pro residues" evidence="4">
    <location>
        <begin position="422"/>
        <end position="431"/>
    </location>
</feature>
<dbReference type="Gene3D" id="2.30.30.40">
    <property type="entry name" value="SH3 Domains"/>
    <property type="match status" value="2"/>
</dbReference>
<dbReference type="GO" id="GO:0072659">
    <property type="term" value="P:protein localization to plasma membrane"/>
    <property type="evidence" value="ECO:0007669"/>
    <property type="project" value="TreeGrafter"/>
</dbReference>
<dbReference type="GO" id="GO:0005886">
    <property type="term" value="C:plasma membrane"/>
    <property type="evidence" value="ECO:0007669"/>
    <property type="project" value="InterPro"/>
</dbReference>
<feature type="compositionally biased region" description="Basic and acidic residues" evidence="4">
    <location>
        <begin position="1"/>
        <end position="20"/>
    </location>
</feature>
<dbReference type="Pfam" id="PF14603">
    <property type="entry name" value="hSH3"/>
    <property type="match status" value="2"/>
</dbReference>
<dbReference type="PANTHER" id="PTHR16830">
    <property type="entry name" value="SH2 CONTAINING ADAPTOR PRAM-1 RELATED"/>
    <property type="match status" value="1"/>
</dbReference>
<reference evidence="6" key="2">
    <citation type="submission" date="2025-09" db="UniProtKB">
        <authorList>
            <consortium name="Ensembl"/>
        </authorList>
    </citation>
    <scope>IDENTIFICATION</scope>
</reference>
<dbReference type="OrthoDB" id="8889279at2759"/>
<dbReference type="RefSeq" id="XP_020467674.1">
    <property type="nucleotide sequence ID" value="XM_020612018.1"/>
</dbReference>
<feature type="region of interest" description="Disordered" evidence="4">
    <location>
        <begin position="79"/>
        <end position="283"/>
    </location>
</feature>
<dbReference type="GeneID" id="109966841"/>
<evidence type="ECO:0000256" key="4">
    <source>
        <dbReference type="SAM" id="MobiDB-lite"/>
    </source>
</evidence>
<dbReference type="GO" id="GO:0007229">
    <property type="term" value="P:integrin-mediated signaling pathway"/>
    <property type="evidence" value="ECO:0007669"/>
    <property type="project" value="InterPro"/>
</dbReference>
<feature type="compositionally biased region" description="Polar residues" evidence="4">
    <location>
        <begin position="21"/>
        <end position="30"/>
    </location>
</feature>
<evidence type="ECO:0000313" key="6">
    <source>
        <dbReference type="Ensembl" id="ENSMALP00000027562.1"/>
    </source>
</evidence>
<dbReference type="FunFam" id="2.30.30.40:FF:000307">
    <property type="entry name" value="Predicted protein"/>
    <property type="match status" value="1"/>
</dbReference>